<organism evidence="1 2">
    <name type="scientific">Paratractidigestivibacter faecalis</name>
    <dbReference type="NCBI Taxonomy" id="2292441"/>
    <lineage>
        <taxon>Bacteria</taxon>
        <taxon>Bacillati</taxon>
        <taxon>Actinomycetota</taxon>
        <taxon>Coriobacteriia</taxon>
        <taxon>Coriobacteriales</taxon>
        <taxon>Atopobiaceae</taxon>
        <taxon>Paratractidigestivibacter</taxon>
    </lineage>
</organism>
<dbReference type="EMBL" id="JBBNGS010000004">
    <property type="protein sequence ID" value="MEQ2637356.1"/>
    <property type="molecule type" value="Genomic_DNA"/>
</dbReference>
<name>A0ABV1IEQ5_9ACTN</name>
<dbReference type="Proteomes" id="UP001478817">
    <property type="component" value="Unassembled WGS sequence"/>
</dbReference>
<keyword evidence="2" id="KW-1185">Reference proteome</keyword>
<reference evidence="1 2" key="1">
    <citation type="submission" date="2024-04" db="EMBL/GenBank/DDBJ databases">
        <title>Human intestinal bacterial collection.</title>
        <authorList>
            <person name="Pauvert C."/>
            <person name="Hitch T.C.A."/>
            <person name="Clavel T."/>
        </authorList>
    </citation>
    <scope>NUCLEOTIDE SEQUENCE [LARGE SCALE GENOMIC DNA]</scope>
    <source>
        <strain evidence="1 2">CLA-AA-H197</strain>
    </source>
</reference>
<accession>A0ABV1IEQ5</accession>
<gene>
    <name evidence="1" type="ORF">AAAT05_03235</name>
</gene>
<sequence>MASEREQRRQAYVEKTRSEVASLVERGVRMGGNAFSPVLLAKGELTPEEAAGAEPFSGPDGAALKASLKALGYAPEDWETLVAVDAAGAPLAPDLMRLAVATLDPATLICCDETATQAVRDAYAEELSGLEDLNEALLPAGMVAHVCGMRFLNLGGFAAALGDPRQKQIMWARLKQVPPLVEPY</sequence>
<evidence type="ECO:0000313" key="2">
    <source>
        <dbReference type="Proteomes" id="UP001478817"/>
    </source>
</evidence>
<dbReference type="RefSeq" id="WP_349181834.1">
    <property type="nucleotide sequence ID" value="NZ_JBBNGS010000004.1"/>
</dbReference>
<comment type="caution">
    <text evidence="1">The sequence shown here is derived from an EMBL/GenBank/DDBJ whole genome shotgun (WGS) entry which is preliminary data.</text>
</comment>
<proteinExistence type="predicted"/>
<protein>
    <submittedName>
        <fullName evidence="1">Uncharacterized protein</fullName>
    </submittedName>
</protein>
<evidence type="ECO:0000313" key="1">
    <source>
        <dbReference type="EMBL" id="MEQ2637356.1"/>
    </source>
</evidence>